<keyword evidence="7" id="KW-1185">Reference proteome</keyword>
<evidence type="ECO:0000256" key="1">
    <source>
        <dbReference type="ARBA" id="ARBA00023015"/>
    </source>
</evidence>
<dbReference type="PRINTS" id="PR00038">
    <property type="entry name" value="HTHLUXR"/>
</dbReference>
<feature type="transmembrane region" description="Helical" evidence="4">
    <location>
        <begin position="179"/>
        <end position="197"/>
    </location>
</feature>
<dbReference type="GO" id="GO:0003677">
    <property type="term" value="F:DNA binding"/>
    <property type="evidence" value="ECO:0007669"/>
    <property type="project" value="UniProtKB-KW"/>
</dbReference>
<feature type="transmembrane region" description="Helical" evidence="4">
    <location>
        <begin position="37"/>
        <end position="58"/>
    </location>
</feature>
<protein>
    <recommendedName>
        <fullName evidence="5">HTH luxR-type domain-containing protein</fullName>
    </recommendedName>
</protein>
<keyword evidence="2" id="KW-0238">DNA-binding</keyword>
<accession>A0A1Y1RZM7</accession>
<evidence type="ECO:0000313" key="6">
    <source>
        <dbReference type="EMBL" id="ORC36276.1"/>
    </source>
</evidence>
<feature type="transmembrane region" description="Helical" evidence="4">
    <location>
        <begin position="70"/>
        <end position="92"/>
    </location>
</feature>
<keyword evidence="4" id="KW-1133">Transmembrane helix</keyword>
<dbReference type="Proteomes" id="UP000192343">
    <property type="component" value="Unassembled WGS sequence"/>
</dbReference>
<dbReference type="PANTHER" id="PTHR44688">
    <property type="entry name" value="DNA-BINDING TRANSCRIPTIONAL ACTIVATOR DEVR_DOSR"/>
    <property type="match status" value="1"/>
</dbReference>
<feature type="transmembrane region" description="Helical" evidence="4">
    <location>
        <begin position="6"/>
        <end position="25"/>
    </location>
</feature>
<feature type="domain" description="HTH luxR-type" evidence="5">
    <location>
        <begin position="250"/>
        <end position="313"/>
    </location>
</feature>
<evidence type="ECO:0000259" key="5">
    <source>
        <dbReference type="PROSITE" id="PS50043"/>
    </source>
</evidence>
<organism evidence="6 7">
    <name type="scientific">Marispirochaeta aestuarii</name>
    <dbReference type="NCBI Taxonomy" id="1963862"/>
    <lineage>
        <taxon>Bacteria</taxon>
        <taxon>Pseudomonadati</taxon>
        <taxon>Spirochaetota</taxon>
        <taxon>Spirochaetia</taxon>
        <taxon>Spirochaetales</taxon>
        <taxon>Spirochaetaceae</taxon>
        <taxon>Marispirochaeta</taxon>
    </lineage>
</organism>
<name>A0A1Y1RZM7_9SPIO</name>
<dbReference type="GO" id="GO:0006355">
    <property type="term" value="P:regulation of DNA-templated transcription"/>
    <property type="evidence" value="ECO:0007669"/>
    <property type="project" value="InterPro"/>
</dbReference>
<dbReference type="CDD" id="cd06170">
    <property type="entry name" value="LuxR_C_like"/>
    <property type="match status" value="1"/>
</dbReference>
<proteinExistence type="predicted"/>
<feature type="transmembrane region" description="Helical" evidence="4">
    <location>
        <begin position="104"/>
        <end position="128"/>
    </location>
</feature>
<dbReference type="SMART" id="SM00421">
    <property type="entry name" value="HTH_LUXR"/>
    <property type="match status" value="1"/>
</dbReference>
<dbReference type="InterPro" id="IPR016032">
    <property type="entry name" value="Sig_transdc_resp-reg_C-effctor"/>
</dbReference>
<keyword evidence="1" id="KW-0805">Transcription regulation</keyword>
<dbReference type="PROSITE" id="PS50043">
    <property type="entry name" value="HTH_LUXR_2"/>
    <property type="match status" value="1"/>
</dbReference>
<sequence>MQNFIMVFYILFFASGFMGGAALVLMRIRLRNRLLSYLLSIQALFLLGMALVMFIYYFQSMPGDHDEGVIGLLLFLATGTNTALWVLVLLLMRRMLPPPSLPRAPAILGQFFVSLVILKSAANMGMVFLAGSSGGGIIALTGVRGWNLAGHLLTALAMASFGLLAIRSVNAREPAVLRSLLKAYGLCTLVFAPAGFLESLIQSAGIDWLAAFSLDHLYYLAWNMVSMSAAMRLFRSVGEGSGIMEAVPPERVQALGLSPREAEIAVMIAHGLANKEIAHRLFISPATVRTHIYNLYQKAGARSRVELLNKLRS</sequence>
<dbReference type="PROSITE" id="PS00622">
    <property type="entry name" value="HTH_LUXR_1"/>
    <property type="match status" value="1"/>
</dbReference>
<evidence type="ECO:0000313" key="7">
    <source>
        <dbReference type="Proteomes" id="UP000192343"/>
    </source>
</evidence>
<dbReference type="Pfam" id="PF00196">
    <property type="entry name" value="GerE"/>
    <property type="match status" value="1"/>
</dbReference>
<dbReference type="AlphaFoldDB" id="A0A1Y1RZM7"/>
<dbReference type="EMBL" id="MWQY01000006">
    <property type="protein sequence ID" value="ORC36276.1"/>
    <property type="molecule type" value="Genomic_DNA"/>
</dbReference>
<comment type="caution">
    <text evidence="6">The sequence shown here is derived from an EMBL/GenBank/DDBJ whole genome shotgun (WGS) entry which is preliminary data.</text>
</comment>
<keyword evidence="4" id="KW-0472">Membrane</keyword>
<dbReference type="STRING" id="1963862.B4O97_06715"/>
<dbReference type="InterPro" id="IPR036388">
    <property type="entry name" value="WH-like_DNA-bd_sf"/>
</dbReference>
<evidence type="ECO:0000256" key="2">
    <source>
        <dbReference type="ARBA" id="ARBA00023125"/>
    </source>
</evidence>
<keyword evidence="3" id="KW-0804">Transcription</keyword>
<feature type="transmembrane region" description="Helical" evidence="4">
    <location>
        <begin position="148"/>
        <end position="167"/>
    </location>
</feature>
<dbReference type="SUPFAM" id="SSF46894">
    <property type="entry name" value="C-terminal effector domain of the bipartite response regulators"/>
    <property type="match status" value="1"/>
</dbReference>
<reference evidence="6 7" key="1">
    <citation type="submission" date="2017-03" db="EMBL/GenBank/DDBJ databases">
        <title>Draft Genome sequence of Marispirochaeta sp. strain JC444.</title>
        <authorList>
            <person name="Shivani Y."/>
            <person name="Subhash Y."/>
            <person name="Sasikala C."/>
            <person name="Ramana C."/>
        </authorList>
    </citation>
    <scope>NUCLEOTIDE SEQUENCE [LARGE SCALE GENOMIC DNA]</scope>
    <source>
        <strain evidence="6 7">JC444</strain>
    </source>
</reference>
<dbReference type="Gene3D" id="1.10.10.10">
    <property type="entry name" value="Winged helix-like DNA-binding domain superfamily/Winged helix DNA-binding domain"/>
    <property type="match status" value="1"/>
</dbReference>
<evidence type="ECO:0000256" key="4">
    <source>
        <dbReference type="SAM" id="Phobius"/>
    </source>
</evidence>
<dbReference type="InterPro" id="IPR000792">
    <property type="entry name" value="Tscrpt_reg_LuxR_C"/>
</dbReference>
<dbReference type="PANTHER" id="PTHR44688:SF16">
    <property type="entry name" value="DNA-BINDING TRANSCRIPTIONAL ACTIVATOR DEVR_DOSR"/>
    <property type="match status" value="1"/>
</dbReference>
<evidence type="ECO:0000256" key="3">
    <source>
        <dbReference type="ARBA" id="ARBA00023163"/>
    </source>
</evidence>
<gene>
    <name evidence="6" type="ORF">B4O97_06715</name>
</gene>
<keyword evidence="4" id="KW-0812">Transmembrane</keyword>